<sequence length="242" mass="26934">MEIVADLHVHTIASGHGYSTILENVQVAKRKGLLALGIADHTPSMPGGPSPLYFEARGHFPREVLGVRLYFGAEVDIVDEEGHLDLPERILRRLDFVIVSLHPQVFQGGPREVNTRALLRALEHPLVDIVAHPGNPRYSLDYAEVVTRAVQLGKVIEINNSSFSVSRRGSEENCRLIAQEVKSRGGWVVVSSDAHFCEEVGEFGEALRLLENVGFPAERIVNASLKNLEDFFERVAQRRRSL</sequence>
<evidence type="ECO:0000313" key="2">
    <source>
        <dbReference type="EMBL" id="HGI75119.1"/>
    </source>
</evidence>
<dbReference type="PANTHER" id="PTHR36928:SF1">
    <property type="entry name" value="PHOSPHATASE YCDX-RELATED"/>
    <property type="match status" value="1"/>
</dbReference>
<dbReference type="NCBIfam" id="NF006702">
    <property type="entry name" value="PRK09248.1"/>
    <property type="match status" value="1"/>
</dbReference>
<comment type="caution">
    <text evidence="2">The sequence shown here is derived from an EMBL/GenBank/DDBJ whole genome shotgun (WGS) entry which is preliminary data.</text>
</comment>
<dbReference type="GO" id="GO:0005829">
    <property type="term" value="C:cytosol"/>
    <property type="evidence" value="ECO:0007669"/>
    <property type="project" value="TreeGrafter"/>
</dbReference>
<name>A0A7V3YLX5_9BACT</name>
<dbReference type="Pfam" id="PF02811">
    <property type="entry name" value="PHP"/>
    <property type="match status" value="1"/>
</dbReference>
<dbReference type="SMART" id="SM00481">
    <property type="entry name" value="POLIIIAc"/>
    <property type="match status" value="1"/>
</dbReference>
<dbReference type="InterPro" id="IPR050243">
    <property type="entry name" value="PHP_phosphatase"/>
</dbReference>
<dbReference type="GO" id="GO:0042578">
    <property type="term" value="F:phosphoric ester hydrolase activity"/>
    <property type="evidence" value="ECO:0007669"/>
    <property type="project" value="TreeGrafter"/>
</dbReference>
<dbReference type="SUPFAM" id="SSF89550">
    <property type="entry name" value="PHP domain-like"/>
    <property type="match status" value="1"/>
</dbReference>
<organism evidence="2">
    <name type="scientific">Candidatus Caldatribacterium californiense</name>
    <dbReference type="NCBI Taxonomy" id="1454726"/>
    <lineage>
        <taxon>Bacteria</taxon>
        <taxon>Pseudomonadati</taxon>
        <taxon>Atribacterota</taxon>
        <taxon>Atribacteria</taxon>
        <taxon>Atribacterales</taxon>
        <taxon>Candidatus Caldatribacteriaceae</taxon>
        <taxon>Candidatus Caldatribacterium</taxon>
    </lineage>
</organism>
<dbReference type="AlphaFoldDB" id="A0A7V3YLX5"/>
<dbReference type="InterPro" id="IPR004013">
    <property type="entry name" value="PHP_dom"/>
</dbReference>
<dbReference type="Gene3D" id="3.20.20.140">
    <property type="entry name" value="Metal-dependent hydrolases"/>
    <property type="match status" value="1"/>
</dbReference>
<dbReference type="EMBL" id="DTEN01000219">
    <property type="protein sequence ID" value="HGI75119.1"/>
    <property type="molecule type" value="Genomic_DNA"/>
</dbReference>
<proteinExistence type="predicted"/>
<protein>
    <submittedName>
        <fullName evidence="2">Phosphatase</fullName>
    </submittedName>
</protein>
<gene>
    <name evidence="2" type="ORF">ENU96_05520</name>
</gene>
<reference evidence="2" key="1">
    <citation type="journal article" date="2020" name="mSystems">
        <title>Genome- and Community-Level Interaction Insights into Carbon Utilization and Element Cycling Functions of Hydrothermarchaeota in Hydrothermal Sediment.</title>
        <authorList>
            <person name="Zhou Z."/>
            <person name="Liu Y."/>
            <person name="Xu W."/>
            <person name="Pan J."/>
            <person name="Luo Z.H."/>
            <person name="Li M."/>
        </authorList>
    </citation>
    <scope>NUCLEOTIDE SEQUENCE [LARGE SCALE GENOMIC DNA]</scope>
    <source>
        <strain evidence="2">SpSt-716</strain>
    </source>
</reference>
<accession>A0A7V3YLX5</accession>
<dbReference type="PANTHER" id="PTHR36928">
    <property type="entry name" value="PHOSPHATASE YCDX-RELATED"/>
    <property type="match status" value="1"/>
</dbReference>
<feature type="domain" description="Polymerase/histidinol phosphatase N-terminal" evidence="1">
    <location>
        <begin position="5"/>
        <end position="79"/>
    </location>
</feature>
<evidence type="ECO:0000259" key="1">
    <source>
        <dbReference type="SMART" id="SM00481"/>
    </source>
</evidence>
<dbReference type="CDD" id="cd07437">
    <property type="entry name" value="PHP_HisPPase_Ycdx_like"/>
    <property type="match status" value="1"/>
</dbReference>
<dbReference type="GO" id="GO:0008270">
    <property type="term" value="F:zinc ion binding"/>
    <property type="evidence" value="ECO:0007669"/>
    <property type="project" value="TreeGrafter"/>
</dbReference>
<dbReference type="InterPro" id="IPR003141">
    <property type="entry name" value="Pol/His_phosphatase_N"/>
</dbReference>
<dbReference type="InterPro" id="IPR016195">
    <property type="entry name" value="Pol/histidinol_Pase-like"/>
</dbReference>